<feature type="region of interest" description="Disordered" evidence="5">
    <location>
        <begin position="461"/>
        <end position="483"/>
    </location>
</feature>
<evidence type="ECO:0000256" key="1">
    <source>
        <dbReference type="ARBA" id="ARBA00007631"/>
    </source>
</evidence>
<evidence type="ECO:0000256" key="2">
    <source>
        <dbReference type="ARBA" id="ARBA00012388"/>
    </source>
</evidence>
<comment type="catalytic activity">
    <reaction evidence="4">
        <text>RNA(n) + ATP = RNA(n)-3'-adenine ribonucleotide + diphosphate</text>
        <dbReference type="Rhea" id="RHEA:11332"/>
        <dbReference type="Rhea" id="RHEA-COMP:14527"/>
        <dbReference type="Rhea" id="RHEA-COMP:17347"/>
        <dbReference type="ChEBI" id="CHEBI:30616"/>
        <dbReference type="ChEBI" id="CHEBI:33019"/>
        <dbReference type="ChEBI" id="CHEBI:140395"/>
        <dbReference type="ChEBI" id="CHEBI:173115"/>
        <dbReference type="EC" id="2.7.7.19"/>
    </reaction>
    <physiologicalReaction direction="left-to-right" evidence="4">
        <dbReference type="Rhea" id="RHEA:11333"/>
    </physiologicalReaction>
</comment>
<dbReference type="Pfam" id="PF07984">
    <property type="entry name" value="NTP_transf_7"/>
    <property type="match status" value="1"/>
</dbReference>
<evidence type="ECO:0000256" key="5">
    <source>
        <dbReference type="SAM" id="MobiDB-lite"/>
    </source>
</evidence>
<proteinExistence type="inferred from homology"/>
<dbReference type="SMART" id="SM01153">
    <property type="entry name" value="DUF1693"/>
    <property type="match status" value="1"/>
</dbReference>
<dbReference type="AlphaFoldDB" id="A0A9N6WQ22"/>
<feature type="region of interest" description="Disordered" evidence="5">
    <location>
        <begin position="517"/>
        <end position="570"/>
    </location>
</feature>
<gene>
    <name evidence="6" type="primary">EOG090X06J2</name>
</gene>
<feature type="compositionally biased region" description="Pro residues" evidence="5">
    <location>
        <begin position="517"/>
        <end position="528"/>
    </location>
</feature>
<reference evidence="6" key="1">
    <citation type="submission" date="2021-04" db="EMBL/GenBank/DDBJ databases">
        <authorList>
            <person name="Cornetti L."/>
        </authorList>
    </citation>
    <scope>NUCLEOTIDE SEQUENCE</scope>
</reference>
<name>A0A9N6WQ22_9CRUS</name>
<dbReference type="GO" id="GO:1990817">
    <property type="term" value="F:poly(A) RNA polymerase activity"/>
    <property type="evidence" value="ECO:0007669"/>
    <property type="project" value="UniProtKB-EC"/>
</dbReference>
<dbReference type="GO" id="GO:0048255">
    <property type="term" value="P:mRNA stabilization"/>
    <property type="evidence" value="ECO:0007669"/>
    <property type="project" value="TreeGrafter"/>
</dbReference>
<dbReference type="PANTHER" id="PTHR12974:SF36">
    <property type="entry name" value="POLYNUCLEOTIDE ADENYLYLTRANSFERASE"/>
    <property type="match status" value="1"/>
</dbReference>
<dbReference type="PANTHER" id="PTHR12974">
    <property type="entry name" value="PRION-LIKE- Q/N-RICH -DOMAIN-BEARING PROTEIN PROTEIN 44"/>
    <property type="match status" value="1"/>
</dbReference>
<feature type="compositionally biased region" description="Low complexity" evidence="5">
    <location>
        <begin position="8"/>
        <end position="21"/>
    </location>
</feature>
<dbReference type="GO" id="GO:0003723">
    <property type="term" value="F:RNA binding"/>
    <property type="evidence" value="ECO:0007669"/>
    <property type="project" value="TreeGrafter"/>
</dbReference>
<evidence type="ECO:0000313" key="6">
    <source>
        <dbReference type="EMBL" id="CAG4642520.1"/>
    </source>
</evidence>
<protein>
    <recommendedName>
        <fullName evidence="2">polynucleotide adenylyltransferase</fullName>
        <ecNumber evidence="2">2.7.7.19</ecNumber>
    </recommendedName>
</protein>
<organism evidence="6">
    <name type="scientific">Evadne anonyx</name>
    <dbReference type="NCBI Taxonomy" id="141404"/>
    <lineage>
        <taxon>Eukaryota</taxon>
        <taxon>Metazoa</taxon>
        <taxon>Ecdysozoa</taxon>
        <taxon>Arthropoda</taxon>
        <taxon>Crustacea</taxon>
        <taxon>Branchiopoda</taxon>
        <taxon>Diplostraca</taxon>
        <taxon>Cladocera</taxon>
        <taxon>Onychopoda</taxon>
        <taxon>Podonidae</taxon>
        <taxon>Evadne</taxon>
    </lineage>
</organism>
<dbReference type="EC" id="2.7.7.19" evidence="2"/>
<evidence type="ECO:0000256" key="3">
    <source>
        <dbReference type="ARBA" id="ARBA00022679"/>
    </source>
</evidence>
<sequence>MEALKIRLSSADDTTLSTPTTPATVEIESSLSKLVLDTDANSDSDSGYDLGDGEEDASLISTSLGGSLSSRSSVTGGSTESLHLAVQQQQQLLQQQQHQQQQKELLEQQQKRYAVLSYEQVAQLHDVMNETVLVHGRGNFPTLELRLRDLVTLVRTKLEADGVVVRDMRLNGGAASHVLAQENATQAYNDLDLIFGVDLSSGRTYDRIKTAVLDSLLDFLPAGVSRTRMLSCSLKEAYVSKMVKVTEGDRWSLISLGNHRGKNVELKFVHTMRRQFEFSVDSFQIILDSLLLFYDCTDMPIGENFYPTVVGESVYGDFRQAHLHLHRKMIATRNPEEIRGGGLLKYCNLLVKEYQPANPDEIKTFERYMCSRFFIDFPDVGQQRNKLENYLWNHFVGADEVLKYDFLMILYNVVDESTVCLMGHERRQTLSLIDELACQVYYAEQHAQALAAAQAAAAVAHSHPHHSHCHPHPHASHSSAPSPSPFHAPVYEVRISGCQPTVIYSSSGYFYAPVHPPQTSLPPPPPASPSLSSSSSSASASASASSSTAAPPPSSPSPPPASSSSSSAPETALLPAGYAVSPPCACGWVPCS</sequence>
<dbReference type="InterPro" id="IPR012937">
    <property type="entry name" value="TET5"/>
</dbReference>
<comment type="similarity">
    <text evidence="1">Belongs to the TENT family.</text>
</comment>
<accession>A0A9N6WQ22</accession>
<feature type="region of interest" description="Disordered" evidence="5">
    <location>
        <begin position="1"/>
        <end position="21"/>
    </location>
</feature>
<evidence type="ECO:0000256" key="4">
    <source>
        <dbReference type="ARBA" id="ARBA00047933"/>
    </source>
</evidence>
<feature type="compositionally biased region" description="Basic residues" evidence="5">
    <location>
        <begin position="462"/>
        <end position="475"/>
    </location>
</feature>
<keyword evidence="3" id="KW-0808">Transferase</keyword>
<feature type="compositionally biased region" description="Low complexity" evidence="5">
    <location>
        <begin position="529"/>
        <end position="549"/>
    </location>
</feature>
<feature type="compositionally biased region" description="Pro residues" evidence="5">
    <location>
        <begin position="550"/>
        <end position="561"/>
    </location>
</feature>
<dbReference type="EMBL" id="OC985865">
    <property type="protein sequence ID" value="CAG4642520.1"/>
    <property type="molecule type" value="Genomic_DNA"/>
</dbReference>